<evidence type="ECO:0000259" key="3">
    <source>
        <dbReference type="PROSITE" id="PS50053"/>
    </source>
</evidence>
<dbReference type="InterPro" id="IPR045226">
    <property type="entry name" value="Dsc3"/>
</dbReference>
<dbReference type="Gene3D" id="3.10.20.90">
    <property type="entry name" value="Phosphatidylinositol 3-kinase Catalytic Subunit, Chain A, domain 1"/>
    <property type="match status" value="1"/>
</dbReference>
<dbReference type="PANTHER" id="PTHR28049:SF1">
    <property type="entry name" value="DSC E3 UBIQUITIN LIGASE COMPLEX SUBUNIT 3"/>
    <property type="match status" value="1"/>
</dbReference>
<gene>
    <name evidence="4" type="ORF">PM001_LOCUS21027</name>
</gene>
<evidence type="ECO:0000256" key="2">
    <source>
        <dbReference type="SAM" id="Phobius"/>
    </source>
</evidence>
<keyword evidence="2" id="KW-1133">Transmembrane helix</keyword>
<dbReference type="GO" id="GO:0044695">
    <property type="term" value="C:Dsc E3 ubiquitin ligase complex"/>
    <property type="evidence" value="ECO:0007669"/>
    <property type="project" value="InterPro"/>
</dbReference>
<dbReference type="SUPFAM" id="SSF54236">
    <property type="entry name" value="Ubiquitin-like"/>
    <property type="match status" value="1"/>
</dbReference>
<dbReference type="PANTHER" id="PTHR28049">
    <property type="entry name" value="TRANSMEMBRANE PROTEIN YOR223W"/>
    <property type="match status" value="1"/>
</dbReference>
<evidence type="ECO:0000313" key="4">
    <source>
        <dbReference type="EMBL" id="CAK7935877.1"/>
    </source>
</evidence>
<proteinExistence type="predicted"/>
<feature type="transmembrane region" description="Helical" evidence="2">
    <location>
        <begin position="235"/>
        <end position="254"/>
    </location>
</feature>
<keyword evidence="2" id="KW-0472">Membrane</keyword>
<protein>
    <recommendedName>
        <fullName evidence="3">Ubiquitin-like domain-containing protein</fullName>
    </recommendedName>
</protein>
<dbReference type="EMBL" id="CAKLBY020000223">
    <property type="protein sequence ID" value="CAK7935877.1"/>
    <property type="molecule type" value="Genomic_DNA"/>
</dbReference>
<accession>A0AAV1UP81</accession>
<dbReference type="SMART" id="SM00213">
    <property type="entry name" value="UBQ"/>
    <property type="match status" value="1"/>
</dbReference>
<feature type="domain" description="Ubiquitin-like" evidence="3">
    <location>
        <begin position="37"/>
        <end position="113"/>
    </location>
</feature>
<name>A0AAV1UP81_9STRA</name>
<dbReference type="InterPro" id="IPR025390">
    <property type="entry name" value="Dsc3_C"/>
</dbReference>
<comment type="caution">
    <text evidence="4">The sequence shown here is derived from an EMBL/GenBank/DDBJ whole genome shotgun (WGS) entry which is preliminary data.</text>
</comment>
<dbReference type="GO" id="GO:0005783">
    <property type="term" value="C:endoplasmic reticulum"/>
    <property type="evidence" value="ECO:0007669"/>
    <property type="project" value="TreeGrafter"/>
</dbReference>
<dbReference type="InterPro" id="IPR000626">
    <property type="entry name" value="Ubiquitin-like_dom"/>
</dbReference>
<evidence type="ECO:0000256" key="1">
    <source>
        <dbReference type="SAM" id="MobiDB-lite"/>
    </source>
</evidence>
<reference evidence="4" key="1">
    <citation type="submission" date="2024-01" db="EMBL/GenBank/DDBJ databases">
        <authorList>
            <person name="Webb A."/>
        </authorList>
    </citation>
    <scope>NUCLEOTIDE SEQUENCE</scope>
    <source>
        <strain evidence="4">Pm1</strain>
    </source>
</reference>
<dbReference type="AlphaFoldDB" id="A0AAV1UP81"/>
<evidence type="ECO:0000313" key="5">
    <source>
        <dbReference type="Proteomes" id="UP001162060"/>
    </source>
</evidence>
<organism evidence="4 5">
    <name type="scientific">Peronospora matthiolae</name>
    <dbReference type="NCBI Taxonomy" id="2874970"/>
    <lineage>
        <taxon>Eukaryota</taxon>
        <taxon>Sar</taxon>
        <taxon>Stramenopiles</taxon>
        <taxon>Oomycota</taxon>
        <taxon>Peronosporomycetes</taxon>
        <taxon>Peronosporales</taxon>
        <taxon>Peronosporaceae</taxon>
        <taxon>Peronospora</taxon>
    </lineage>
</organism>
<keyword evidence="2" id="KW-0812">Transmembrane</keyword>
<feature type="region of interest" description="Disordered" evidence="1">
    <location>
        <begin position="114"/>
        <end position="136"/>
    </location>
</feature>
<dbReference type="Pfam" id="PF13373">
    <property type="entry name" value="Dsc3_C"/>
    <property type="match status" value="1"/>
</dbReference>
<dbReference type="Proteomes" id="UP001162060">
    <property type="component" value="Unassembled WGS sequence"/>
</dbReference>
<dbReference type="InterPro" id="IPR029071">
    <property type="entry name" value="Ubiquitin-like_domsf"/>
</dbReference>
<sequence>MMESEYTENVTEEKPLLSEHAVGITIYKEEEKQEKMIVLKVKTLSEKPLRVEIALSATVADLKELVKEKAHAEDKFLRLIHQGKMLSDDAVTLASCKVKNEDFVHCAMSSTPSKAAVQQMNASDSDAEDREDSSTRRGFDRLRDRLSREEIQALRLYFYPQLSVYISQAERVDGEGSEDRIFRLEDEWMASQGPQSEFALNVVPTARAAMDAQIDMNGMNTSILAADNEGTGTEFLWGFLMGLLLGVFMLLMLLDRSVPRKQKVGLLLGVSMNFFSECRAACCLRPIDRSAAISYQRRTHQCWPWLVRLPPLPPSTCSHFRSSRRDLHLFYFNRSVSKNEQCVLYTRFQLSFSSNQTRPNSNRGL</sequence>
<dbReference type="Pfam" id="PF00240">
    <property type="entry name" value="ubiquitin"/>
    <property type="match status" value="1"/>
</dbReference>
<dbReference type="PROSITE" id="PS50053">
    <property type="entry name" value="UBIQUITIN_2"/>
    <property type="match status" value="1"/>
</dbReference>